<proteinExistence type="predicted"/>
<name>E3BP69_9VIBR</name>
<dbReference type="EMBL" id="AEIU01000099">
    <property type="protein sequence ID" value="EFP95201.1"/>
    <property type="molecule type" value="Genomic_DNA"/>
</dbReference>
<protein>
    <recommendedName>
        <fullName evidence="1">Tox-PL domain-containing protein</fullName>
    </recommendedName>
</protein>
<comment type="caution">
    <text evidence="2">The sequence shown here is derived from an EMBL/GenBank/DDBJ whole genome shotgun (WGS) entry which is preliminary data.</text>
</comment>
<gene>
    <name evidence="2" type="ORF">VIBC2010_19530</name>
</gene>
<organism evidence="2 3">
    <name type="scientific">Vibrio caribbeanicus ATCC BAA-2122</name>
    <dbReference type="NCBI Taxonomy" id="796620"/>
    <lineage>
        <taxon>Bacteria</taxon>
        <taxon>Pseudomonadati</taxon>
        <taxon>Pseudomonadota</taxon>
        <taxon>Gammaproteobacteria</taxon>
        <taxon>Vibrionales</taxon>
        <taxon>Vibrionaceae</taxon>
        <taxon>Vibrio</taxon>
    </lineage>
</organism>
<dbReference type="STRING" id="796620.VIBC2010_19530"/>
<evidence type="ECO:0000313" key="2">
    <source>
        <dbReference type="EMBL" id="EFP95201.1"/>
    </source>
</evidence>
<dbReference type="Pfam" id="PF15644">
    <property type="entry name" value="Gln_amidase"/>
    <property type="match status" value="1"/>
</dbReference>
<sequence>MNGGITKVVDLEKHFGRTFGSLTSASRIQAQILKAGDGARGVIFGSRGSQTGHFFNVVNQKGTVRFLDGQTGKAASLDGFKGFSLMRTN</sequence>
<dbReference type="Proteomes" id="UP000002943">
    <property type="component" value="Unassembled WGS sequence"/>
</dbReference>
<reference evidence="2 3" key="1">
    <citation type="journal article" date="2012" name="Int. J. Syst. Evol. Microbiol.">
        <title>Vibrio caribbeanicus sp. nov., isolated from the marine sponge Scleritoderma cyanea.</title>
        <authorList>
            <person name="Hoffmann M."/>
            <person name="Monday S.R."/>
            <person name="Allard M.W."/>
            <person name="Strain E.A."/>
            <person name="Whittaker P."/>
            <person name="Naum M."/>
            <person name="McCarthy P.J."/>
            <person name="Lopez J.V."/>
            <person name="Fischer M."/>
            <person name="Brown E.W."/>
        </authorList>
    </citation>
    <scope>NUCLEOTIDE SEQUENCE [LARGE SCALE GENOMIC DNA]</scope>
    <source>
        <strain evidence="2 3">ATCC BAA-2122</strain>
    </source>
</reference>
<dbReference type="AlphaFoldDB" id="E3BP69"/>
<feature type="domain" description="Tox-PL" evidence="1">
    <location>
        <begin position="11"/>
        <end position="73"/>
    </location>
</feature>
<evidence type="ECO:0000313" key="3">
    <source>
        <dbReference type="Proteomes" id="UP000002943"/>
    </source>
</evidence>
<evidence type="ECO:0000259" key="1">
    <source>
        <dbReference type="Pfam" id="PF15644"/>
    </source>
</evidence>
<keyword evidence="3" id="KW-1185">Reference proteome</keyword>
<dbReference type="InterPro" id="IPR028908">
    <property type="entry name" value="Tox-PL_dom"/>
</dbReference>
<accession>E3BP69</accession>